<dbReference type="SMART" id="SM00421">
    <property type="entry name" value="HTH_LUXR"/>
    <property type="match status" value="1"/>
</dbReference>
<dbReference type="PRINTS" id="PR00038">
    <property type="entry name" value="HTHLUXR"/>
</dbReference>
<dbReference type="PROSITE" id="PS00622">
    <property type="entry name" value="HTH_LUXR_1"/>
    <property type="match status" value="1"/>
</dbReference>
<dbReference type="OrthoDB" id="1013073at2"/>
<keyword evidence="2" id="KW-0238">DNA-binding</keyword>
<keyword evidence="7" id="KW-1185">Reference proteome</keyword>
<evidence type="ECO:0000313" key="6">
    <source>
        <dbReference type="EMBL" id="KFE97225.1"/>
    </source>
</evidence>
<proteinExistence type="predicted"/>
<dbReference type="InterPro" id="IPR000792">
    <property type="entry name" value="Tscrpt_reg_LuxR_C"/>
</dbReference>
<keyword evidence="1 3" id="KW-0597">Phosphoprotein</keyword>
<evidence type="ECO:0000256" key="1">
    <source>
        <dbReference type="ARBA" id="ARBA00022553"/>
    </source>
</evidence>
<dbReference type="InterPro" id="IPR051015">
    <property type="entry name" value="EvgA-like"/>
</dbReference>
<dbReference type="Pfam" id="PF00072">
    <property type="entry name" value="Response_reg"/>
    <property type="match status" value="1"/>
</dbReference>
<dbReference type="GO" id="GO:0000160">
    <property type="term" value="P:phosphorelay signal transduction system"/>
    <property type="evidence" value="ECO:0007669"/>
    <property type="project" value="InterPro"/>
</dbReference>
<organism evidence="6 7">
    <name type="scientific">Chryseobacterium luteum</name>
    <dbReference type="NCBI Taxonomy" id="421531"/>
    <lineage>
        <taxon>Bacteria</taxon>
        <taxon>Pseudomonadati</taxon>
        <taxon>Bacteroidota</taxon>
        <taxon>Flavobacteriia</taxon>
        <taxon>Flavobacteriales</taxon>
        <taxon>Weeksellaceae</taxon>
        <taxon>Chryseobacterium group</taxon>
        <taxon>Chryseobacterium</taxon>
    </lineage>
</organism>
<dbReference type="Gene3D" id="3.40.50.2300">
    <property type="match status" value="1"/>
</dbReference>
<dbReference type="InterPro" id="IPR036388">
    <property type="entry name" value="WH-like_DNA-bd_sf"/>
</dbReference>
<dbReference type="InterPro" id="IPR001789">
    <property type="entry name" value="Sig_transdc_resp-reg_receiver"/>
</dbReference>
<feature type="modified residue" description="4-aspartylphosphate" evidence="3">
    <location>
        <position position="55"/>
    </location>
</feature>
<dbReference type="SUPFAM" id="SSF52172">
    <property type="entry name" value="CheY-like"/>
    <property type="match status" value="1"/>
</dbReference>
<dbReference type="AlphaFoldDB" id="A0A085YYG2"/>
<dbReference type="Pfam" id="PF00196">
    <property type="entry name" value="GerE"/>
    <property type="match status" value="1"/>
</dbReference>
<name>A0A085YYG2_9FLAO</name>
<reference evidence="6 7" key="1">
    <citation type="submission" date="2014-07" db="EMBL/GenBank/DDBJ databases">
        <title>Genome of Chryseobacterium luteum DSM 18605.</title>
        <authorList>
            <person name="Stropko S.J."/>
            <person name="Pipes S.E."/>
            <person name="Newman J.D."/>
        </authorList>
    </citation>
    <scope>NUCLEOTIDE SEQUENCE [LARGE SCALE GENOMIC DNA]</scope>
    <source>
        <strain evidence="6 7">DSM 18605</strain>
    </source>
</reference>
<dbReference type="PROSITE" id="PS50043">
    <property type="entry name" value="HTH_LUXR_2"/>
    <property type="match status" value="1"/>
</dbReference>
<dbReference type="CDD" id="cd17535">
    <property type="entry name" value="REC_NarL-like"/>
    <property type="match status" value="1"/>
</dbReference>
<evidence type="ECO:0000256" key="2">
    <source>
        <dbReference type="ARBA" id="ARBA00023125"/>
    </source>
</evidence>
<dbReference type="STRING" id="421531.IX38_20925"/>
<feature type="domain" description="HTH luxR-type" evidence="4">
    <location>
        <begin position="138"/>
        <end position="203"/>
    </location>
</feature>
<dbReference type="InterPro" id="IPR016032">
    <property type="entry name" value="Sig_transdc_resp-reg_C-effctor"/>
</dbReference>
<dbReference type="RefSeq" id="WP_034707717.1">
    <property type="nucleotide sequence ID" value="NZ_JPRO01000027.1"/>
</dbReference>
<dbReference type="PANTHER" id="PTHR45566:SF2">
    <property type="entry name" value="NARL SUBFAMILY"/>
    <property type="match status" value="1"/>
</dbReference>
<dbReference type="eggNOG" id="COG2197">
    <property type="taxonomic scope" value="Bacteria"/>
</dbReference>
<gene>
    <name evidence="6" type="ORF">IX38_20925</name>
</gene>
<dbReference type="SUPFAM" id="SSF46894">
    <property type="entry name" value="C-terminal effector domain of the bipartite response regulators"/>
    <property type="match status" value="1"/>
</dbReference>
<protein>
    <submittedName>
        <fullName evidence="6">LuxR family transcriptional regulator</fullName>
    </submittedName>
</protein>
<evidence type="ECO:0000259" key="4">
    <source>
        <dbReference type="PROSITE" id="PS50043"/>
    </source>
</evidence>
<comment type="caution">
    <text evidence="6">The sequence shown here is derived from an EMBL/GenBank/DDBJ whole genome shotgun (WGS) entry which is preliminary data.</text>
</comment>
<dbReference type="GO" id="GO:0006355">
    <property type="term" value="P:regulation of DNA-templated transcription"/>
    <property type="evidence" value="ECO:0007669"/>
    <property type="project" value="InterPro"/>
</dbReference>
<evidence type="ECO:0000256" key="3">
    <source>
        <dbReference type="PROSITE-ProRule" id="PRU00169"/>
    </source>
</evidence>
<dbReference type="CDD" id="cd06170">
    <property type="entry name" value="LuxR_C_like"/>
    <property type="match status" value="1"/>
</dbReference>
<dbReference type="Gene3D" id="1.10.10.10">
    <property type="entry name" value="Winged helix-like DNA-binding domain superfamily/Winged helix DNA-binding domain"/>
    <property type="match status" value="1"/>
</dbReference>
<dbReference type="PANTHER" id="PTHR45566">
    <property type="entry name" value="HTH-TYPE TRANSCRIPTIONAL REGULATOR YHJB-RELATED"/>
    <property type="match status" value="1"/>
</dbReference>
<dbReference type="Proteomes" id="UP000028703">
    <property type="component" value="Unassembled WGS sequence"/>
</dbReference>
<sequence>MNGRILIADDHYVVRAGTALVLESAYPKFKIDFAENYDQVKEHISQDEYDLLFLDIDMPGTQYKKMISELKSIQKDLKILVFSGHDKNVAIQYIREGAEGYLSKQSSETEIREAVKSVIQKGFHYPKELIGLIIQNKKSNPSEKLSSREYEIFKLLAKGLGNLEISNKLDIKMSTVSTYKKRIFKKLNVSNIAELIKVHEMIH</sequence>
<dbReference type="SMART" id="SM00448">
    <property type="entry name" value="REC"/>
    <property type="match status" value="1"/>
</dbReference>
<evidence type="ECO:0000313" key="7">
    <source>
        <dbReference type="Proteomes" id="UP000028703"/>
    </source>
</evidence>
<dbReference type="EMBL" id="JPRO01000027">
    <property type="protein sequence ID" value="KFE97225.1"/>
    <property type="molecule type" value="Genomic_DNA"/>
</dbReference>
<dbReference type="GO" id="GO:0003677">
    <property type="term" value="F:DNA binding"/>
    <property type="evidence" value="ECO:0007669"/>
    <property type="project" value="UniProtKB-KW"/>
</dbReference>
<dbReference type="PROSITE" id="PS50110">
    <property type="entry name" value="RESPONSE_REGULATORY"/>
    <property type="match status" value="1"/>
</dbReference>
<evidence type="ECO:0000259" key="5">
    <source>
        <dbReference type="PROSITE" id="PS50110"/>
    </source>
</evidence>
<dbReference type="InterPro" id="IPR058245">
    <property type="entry name" value="NreC/VraR/RcsB-like_REC"/>
</dbReference>
<accession>A0A085YYG2</accession>
<feature type="domain" description="Response regulatory" evidence="5">
    <location>
        <begin position="4"/>
        <end position="119"/>
    </location>
</feature>
<dbReference type="InterPro" id="IPR011006">
    <property type="entry name" value="CheY-like_superfamily"/>
</dbReference>